<dbReference type="SUPFAM" id="SSF50129">
    <property type="entry name" value="GroES-like"/>
    <property type="match status" value="1"/>
</dbReference>
<comment type="cofactor">
    <cofactor evidence="1 5">
        <name>Zn(2+)</name>
        <dbReference type="ChEBI" id="CHEBI:29105"/>
    </cofactor>
</comment>
<dbReference type="Gene3D" id="3.40.50.720">
    <property type="entry name" value="NAD(P)-binding Rossmann-like Domain"/>
    <property type="match status" value="1"/>
</dbReference>
<protein>
    <submittedName>
        <fullName evidence="8">Putative zinc-binding alcohol dehydrogenase</fullName>
        <ecNumber evidence="8">1.1.1.1</ecNumber>
    </submittedName>
</protein>
<evidence type="ECO:0000256" key="5">
    <source>
        <dbReference type="RuleBase" id="RU361277"/>
    </source>
</evidence>
<sequence length="412" mass="43946">MKGLFVMRALTYHGAHSVKVDTVPDPVIEESDDIILRVTATAICGSDLHLYRGKIPTVEHGDIFGHEFMGIVEEAGSSVTAVHPGDRVVIPFVIACGSCFFCQMDLFAACETTNTGRGAILNKKAIPSGAALFGFSHMYGGIPGGQAEYVRVPKANTGPFKVPGTLSDEKVLFLSDILPTAFQAVTNTGIQNGSSIAIYGAGPVGLLTAACARMLGADQIFMVDHHPYRLAYAQETYGVIPINFDEDDDPADTIIRQTKGMRGVDGVVDAVGFEAKGSTTETVLATLKLEGSSGKALRQCIAAVRRGGVVSVPGVYSGFIHGFLFGDAFDKGLTFKMGQTHVQRYLPELLGHIETGRLSPEVIISHRMGLEQAAEGYKIFDKKEEDCRKVILTPGDHNVTIPNDDAAVIVGA</sequence>
<gene>
    <name evidence="8" type="ORF">PS928_03646</name>
</gene>
<evidence type="ECO:0000256" key="3">
    <source>
        <dbReference type="ARBA" id="ARBA00022833"/>
    </source>
</evidence>
<dbReference type="SUPFAM" id="SSF51735">
    <property type="entry name" value="NAD(P)-binding Rossmann-fold domains"/>
    <property type="match status" value="1"/>
</dbReference>
<accession>A0A5E7UGT9</accession>
<comment type="similarity">
    <text evidence="5">Belongs to the zinc-containing alcohol dehydrogenase family.</text>
</comment>
<evidence type="ECO:0000256" key="2">
    <source>
        <dbReference type="ARBA" id="ARBA00022723"/>
    </source>
</evidence>
<evidence type="ECO:0000259" key="6">
    <source>
        <dbReference type="Pfam" id="PF00107"/>
    </source>
</evidence>
<organism evidence="8 9">
    <name type="scientific">Pseudomonas fluorescens</name>
    <dbReference type="NCBI Taxonomy" id="294"/>
    <lineage>
        <taxon>Bacteria</taxon>
        <taxon>Pseudomonadati</taxon>
        <taxon>Pseudomonadota</taxon>
        <taxon>Gammaproteobacteria</taxon>
        <taxon>Pseudomonadales</taxon>
        <taxon>Pseudomonadaceae</taxon>
        <taxon>Pseudomonas</taxon>
    </lineage>
</organism>
<evidence type="ECO:0000313" key="8">
    <source>
        <dbReference type="EMBL" id="VVQ10602.1"/>
    </source>
</evidence>
<dbReference type="InterPro" id="IPR013149">
    <property type="entry name" value="ADH-like_C"/>
</dbReference>
<dbReference type="InterPro" id="IPR002328">
    <property type="entry name" value="ADH_Zn_CS"/>
</dbReference>
<keyword evidence="2 5" id="KW-0479">Metal-binding</keyword>
<dbReference type="CDD" id="cd08283">
    <property type="entry name" value="FDH_like_1"/>
    <property type="match status" value="1"/>
</dbReference>
<evidence type="ECO:0000256" key="1">
    <source>
        <dbReference type="ARBA" id="ARBA00001947"/>
    </source>
</evidence>
<dbReference type="InterPro" id="IPR013154">
    <property type="entry name" value="ADH-like_N"/>
</dbReference>
<dbReference type="GO" id="GO:0004022">
    <property type="term" value="F:alcohol dehydrogenase (NAD+) activity"/>
    <property type="evidence" value="ECO:0007669"/>
    <property type="project" value="UniProtKB-EC"/>
</dbReference>
<reference evidence="8 9" key="1">
    <citation type="submission" date="2019-09" db="EMBL/GenBank/DDBJ databases">
        <authorList>
            <person name="Chandra G."/>
            <person name="Truman W A."/>
        </authorList>
    </citation>
    <scope>NUCLEOTIDE SEQUENCE [LARGE SCALE GENOMIC DNA]</scope>
    <source>
        <strain evidence="8">PS928</strain>
    </source>
</reference>
<dbReference type="AlphaFoldDB" id="A0A5E7UGT9"/>
<dbReference type="Gene3D" id="3.90.180.10">
    <property type="entry name" value="Medium-chain alcohol dehydrogenases, catalytic domain"/>
    <property type="match status" value="1"/>
</dbReference>
<evidence type="ECO:0000313" key="9">
    <source>
        <dbReference type="Proteomes" id="UP000381378"/>
    </source>
</evidence>
<evidence type="ECO:0000259" key="7">
    <source>
        <dbReference type="Pfam" id="PF08240"/>
    </source>
</evidence>
<dbReference type="Pfam" id="PF00107">
    <property type="entry name" value="ADH_zinc_N"/>
    <property type="match status" value="1"/>
</dbReference>
<name>A0A5E7UGT9_PSEFL</name>
<proteinExistence type="inferred from homology"/>
<keyword evidence="4 8" id="KW-0560">Oxidoreductase</keyword>
<feature type="domain" description="Alcohol dehydrogenase-like N-terminal" evidence="7">
    <location>
        <begin position="31"/>
        <end position="157"/>
    </location>
</feature>
<dbReference type="InterPro" id="IPR036291">
    <property type="entry name" value="NAD(P)-bd_dom_sf"/>
</dbReference>
<dbReference type="InterPro" id="IPR011032">
    <property type="entry name" value="GroES-like_sf"/>
</dbReference>
<dbReference type="EMBL" id="CABVJF010000013">
    <property type="protein sequence ID" value="VVQ10602.1"/>
    <property type="molecule type" value="Genomic_DNA"/>
</dbReference>
<dbReference type="PANTHER" id="PTHR42813:SF2">
    <property type="entry name" value="DEHYDROGENASE, ZINC-CONTAINING, PUTATIVE (AFU_ORTHOLOGUE AFUA_2G02810)-RELATED"/>
    <property type="match status" value="1"/>
</dbReference>
<dbReference type="PANTHER" id="PTHR42813">
    <property type="entry name" value="ZINC-TYPE ALCOHOL DEHYDROGENASE-LIKE"/>
    <property type="match status" value="1"/>
</dbReference>
<dbReference type="GO" id="GO:0008270">
    <property type="term" value="F:zinc ion binding"/>
    <property type="evidence" value="ECO:0007669"/>
    <property type="project" value="InterPro"/>
</dbReference>
<evidence type="ECO:0000256" key="4">
    <source>
        <dbReference type="ARBA" id="ARBA00023002"/>
    </source>
</evidence>
<dbReference type="EC" id="1.1.1.1" evidence="8"/>
<dbReference type="Pfam" id="PF08240">
    <property type="entry name" value="ADH_N"/>
    <property type="match status" value="1"/>
</dbReference>
<dbReference type="PROSITE" id="PS00059">
    <property type="entry name" value="ADH_ZINC"/>
    <property type="match status" value="1"/>
</dbReference>
<dbReference type="Proteomes" id="UP000381378">
    <property type="component" value="Unassembled WGS sequence"/>
</dbReference>
<feature type="domain" description="Alcohol dehydrogenase-like C-terminal" evidence="6">
    <location>
        <begin position="203"/>
        <end position="291"/>
    </location>
</feature>
<keyword evidence="3 5" id="KW-0862">Zinc</keyword>